<feature type="transmembrane region" description="Helical" evidence="1">
    <location>
        <begin position="20"/>
        <end position="37"/>
    </location>
</feature>
<protein>
    <recommendedName>
        <fullName evidence="4">Citrate transporter-like domain-containing protein</fullName>
    </recommendedName>
</protein>
<proteinExistence type="predicted"/>
<name>A0ABW2EI91_9BACI</name>
<feature type="transmembrane region" description="Helical" evidence="1">
    <location>
        <begin position="114"/>
        <end position="132"/>
    </location>
</feature>
<keyword evidence="1" id="KW-0472">Membrane</keyword>
<organism evidence="2 3">
    <name type="scientific">Halobacillus seohaensis</name>
    <dbReference type="NCBI Taxonomy" id="447421"/>
    <lineage>
        <taxon>Bacteria</taxon>
        <taxon>Bacillati</taxon>
        <taxon>Bacillota</taxon>
        <taxon>Bacilli</taxon>
        <taxon>Bacillales</taxon>
        <taxon>Bacillaceae</taxon>
        <taxon>Halobacillus</taxon>
    </lineage>
</organism>
<feature type="transmembrane region" description="Helical" evidence="1">
    <location>
        <begin position="84"/>
        <end position="102"/>
    </location>
</feature>
<evidence type="ECO:0000313" key="2">
    <source>
        <dbReference type="EMBL" id="MFC7061873.1"/>
    </source>
</evidence>
<feature type="transmembrane region" description="Helical" evidence="1">
    <location>
        <begin position="203"/>
        <end position="223"/>
    </location>
</feature>
<dbReference type="Proteomes" id="UP001596410">
    <property type="component" value="Unassembled WGS sequence"/>
</dbReference>
<feature type="transmembrane region" description="Helical" evidence="1">
    <location>
        <begin position="43"/>
        <end position="63"/>
    </location>
</feature>
<keyword evidence="3" id="KW-1185">Reference proteome</keyword>
<gene>
    <name evidence="2" type="ORF">ACFQIC_08385</name>
</gene>
<sequence>MSITIDLQDQVPKQMLFRKIGLLFSMLFILILIAFFVEKWLALSYFNAVIITIPFFTLIWSVAIKQFKSFISYNAKVWVTQVNGLQNLMLLFLSLGFFSMMFENTSIIQTLQEPLLLLTSVPLVIFIAIQVISLTFSLIGIHPLVTISLMGTLIQPLLTELNPLSLAIVLLTSTLASDAAGTFNTTISIMSQITKRNPYRVTLWNLLFAIWFGLAGSLLGWLLL</sequence>
<dbReference type="EMBL" id="JBHSZV010000020">
    <property type="protein sequence ID" value="MFC7061873.1"/>
    <property type="molecule type" value="Genomic_DNA"/>
</dbReference>
<dbReference type="RefSeq" id="WP_204709947.1">
    <property type="nucleotide sequence ID" value="NZ_JBHSZV010000020.1"/>
</dbReference>
<reference evidence="3" key="1">
    <citation type="journal article" date="2019" name="Int. J. Syst. Evol. Microbiol.">
        <title>The Global Catalogue of Microorganisms (GCM) 10K type strain sequencing project: providing services to taxonomists for standard genome sequencing and annotation.</title>
        <authorList>
            <consortium name="The Broad Institute Genomics Platform"/>
            <consortium name="The Broad Institute Genome Sequencing Center for Infectious Disease"/>
            <person name="Wu L."/>
            <person name="Ma J."/>
        </authorList>
    </citation>
    <scope>NUCLEOTIDE SEQUENCE [LARGE SCALE GENOMIC DNA]</scope>
    <source>
        <strain evidence="3">CGMCC 4.1621</strain>
    </source>
</reference>
<keyword evidence="1" id="KW-1133">Transmembrane helix</keyword>
<evidence type="ECO:0008006" key="4">
    <source>
        <dbReference type="Google" id="ProtNLM"/>
    </source>
</evidence>
<evidence type="ECO:0000256" key="1">
    <source>
        <dbReference type="SAM" id="Phobius"/>
    </source>
</evidence>
<evidence type="ECO:0000313" key="3">
    <source>
        <dbReference type="Proteomes" id="UP001596410"/>
    </source>
</evidence>
<accession>A0ABW2EI91</accession>
<keyword evidence="1" id="KW-0812">Transmembrane</keyword>
<comment type="caution">
    <text evidence="2">The sequence shown here is derived from an EMBL/GenBank/DDBJ whole genome shotgun (WGS) entry which is preliminary data.</text>
</comment>